<evidence type="ECO:0000256" key="1">
    <source>
        <dbReference type="ARBA" id="ARBA00009065"/>
    </source>
</evidence>
<keyword evidence="4" id="KW-0131">Cell cycle</keyword>
<evidence type="ECO:0000256" key="3">
    <source>
        <dbReference type="ARBA" id="ARBA00023127"/>
    </source>
</evidence>
<sequence length="323" mass="34354">MVPGYDCAASVLLCAEDNAAVLGLDEEGEESSWPAGATPPRAAAAGGVAVEGYLADFPLQSDECIEALVEREEQLMPVEGYLQKLHRRHGDLDLGGIRKDAIDWIWKVAEAKFVFEGRTIKRMELLVLSTLKWRMQAVTACSFIDYFLHKLSDHGAPSMLARSRSADLILSTAKGAEFLVFRPSEIAASVALAAMGELRSSILERAATGCNLLGSSLSSVPQSPIGVLDAGACLSQQSDDATVGSSPATCLYSSVHTFGIPGTAPAVMDLMAFQMQCHRLIATTQARLSLTAQLGFPGLKRLASAQLSSRLEAPRSAQAVFPA</sequence>
<dbReference type="PANTHER" id="PTHR10177">
    <property type="entry name" value="CYCLINS"/>
    <property type="match status" value="1"/>
</dbReference>
<dbReference type="InterPro" id="IPR039361">
    <property type="entry name" value="Cyclin"/>
</dbReference>
<feature type="domain" description="Cyclin C-terminal" evidence="5">
    <location>
        <begin position="138"/>
        <end position="200"/>
    </location>
</feature>
<dbReference type="Gene3D" id="1.10.472.10">
    <property type="entry name" value="Cyclin-like"/>
    <property type="match status" value="1"/>
</dbReference>
<evidence type="ECO:0000256" key="4">
    <source>
        <dbReference type="ARBA" id="ARBA00023306"/>
    </source>
</evidence>
<dbReference type="SUPFAM" id="SSF47954">
    <property type="entry name" value="Cyclin-like"/>
    <property type="match status" value="1"/>
</dbReference>
<evidence type="ECO:0000313" key="7">
    <source>
        <dbReference type="Proteomes" id="UP001054889"/>
    </source>
</evidence>
<dbReference type="EMBL" id="BQKI01000075">
    <property type="protein sequence ID" value="GJN22353.1"/>
    <property type="molecule type" value="Genomic_DNA"/>
</dbReference>
<reference evidence="6" key="1">
    <citation type="journal article" date="2018" name="DNA Res.">
        <title>Multiple hybrid de novo genome assembly of finger millet, an orphan allotetraploid crop.</title>
        <authorList>
            <person name="Hatakeyama M."/>
            <person name="Aluri S."/>
            <person name="Balachadran M.T."/>
            <person name="Sivarajan S.R."/>
            <person name="Patrignani A."/>
            <person name="Gruter S."/>
            <person name="Poveda L."/>
            <person name="Shimizu-Inatsugi R."/>
            <person name="Baeten J."/>
            <person name="Francoijs K.J."/>
            <person name="Nataraja K.N."/>
            <person name="Reddy Y.A.N."/>
            <person name="Phadnis S."/>
            <person name="Ravikumar R.L."/>
            <person name="Schlapbach R."/>
            <person name="Sreeman S.M."/>
            <person name="Shimizu K.K."/>
        </authorList>
    </citation>
    <scope>NUCLEOTIDE SEQUENCE</scope>
</reference>
<dbReference type="Pfam" id="PF02984">
    <property type="entry name" value="Cyclin_C"/>
    <property type="match status" value="1"/>
</dbReference>
<proteinExistence type="inferred from homology"/>
<evidence type="ECO:0000259" key="5">
    <source>
        <dbReference type="Pfam" id="PF02984"/>
    </source>
</evidence>
<comment type="similarity">
    <text evidence="1">Belongs to the cyclin family. Cyclin D subfamily.</text>
</comment>
<dbReference type="CDD" id="cd20544">
    <property type="entry name" value="CYCLIN_AtCycD-like_rpt2"/>
    <property type="match status" value="1"/>
</dbReference>
<keyword evidence="7" id="KW-1185">Reference proteome</keyword>
<accession>A0AAV5EHX3</accession>
<dbReference type="GO" id="GO:0051301">
    <property type="term" value="P:cell division"/>
    <property type="evidence" value="ECO:0007669"/>
    <property type="project" value="UniProtKB-KW"/>
</dbReference>
<dbReference type="AlphaFoldDB" id="A0AAV5EHX3"/>
<evidence type="ECO:0000256" key="2">
    <source>
        <dbReference type="ARBA" id="ARBA00022618"/>
    </source>
</evidence>
<evidence type="ECO:0000313" key="6">
    <source>
        <dbReference type="EMBL" id="GJN22353.1"/>
    </source>
</evidence>
<keyword evidence="3" id="KW-0195">Cyclin</keyword>
<protein>
    <recommendedName>
        <fullName evidence="5">Cyclin C-terminal domain-containing protein</fullName>
    </recommendedName>
</protein>
<organism evidence="6 7">
    <name type="scientific">Eleusine coracana subsp. coracana</name>
    <dbReference type="NCBI Taxonomy" id="191504"/>
    <lineage>
        <taxon>Eukaryota</taxon>
        <taxon>Viridiplantae</taxon>
        <taxon>Streptophyta</taxon>
        <taxon>Embryophyta</taxon>
        <taxon>Tracheophyta</taxon>
        <taxon>Spermatophyta</taxon>
        <taxon>Magnoliopsida</taxon>
        <taxon>Liliopsida</taxon>
        <taxon>Poales</taxon>
        <taxon>Poaceae</taxon>
        <taxon>PACMAD clade</taxon>
        <taxon>Chloridoideae</taxon>
        <taxon>Cynodonteae</taxon>
        <taxon>Eleusininae</taxon>
        <taxon>Eleusine</taxon>
    </lineage>
</organism>
<dbReference type="InterPro" id="IPR004367">
    <property type="entry name" value="Cyclin_C-dom"/>
</dbReference>
<comment type="caution">
    <text evidence="6">The sequence shown here is derived from an EMBL/GenBank/DDBJ whole genome shotgun (WGS) entry which is preliminary data.</text>
</comment>
<dbReference type="InterPro" id="IPR036915">
    <property type="entry name" value="Cyclin-like_sf"/>
</dbReference>
<dbReference type="FunFam" id="1.10.472.10:FF:000040">
    <property type="entry name" value="D6-type cyclin"/>
    <property type="match status" value="1"/>
</dbReference>
<reference evidence="6" key="2">
    <citation type="submission" date="2021-12" db="EMBL/GenBank/DDBJ databases">
        <title>Resequencing data analysis of finger millet.</title>
        <authorList>
            <person name="Hatakeyama M."/>
            <person name="Aluri S."/>
            <person name="Balachadran M.T."/>
            <person name="Sivarajan S.R."/>
            <person name="Poveda L."/>
            <person name="Shimizu-Inatsugi R."/>
            <person name="Schlapbach R."/>
            <person name="Sreeman S.M."/>
            <person name="Shimizu K.K."/>
        </authorList>
    </citation>
    <scope>NUCLEOTIDE SEQUENCE</scope>
</reference>
<gene>
    <name evidence="6" type="primary">gb09908</name>
    <name evidence="6" type="ORF">PR202_gb09908</name>
</gene>
<keyword evidence="2" id="KW-0132">Cell division</keyword>
<name>A0AAV5EHX3_ELECO</name>
<dbReference type="Proteomes" id="UP001054889">
    <property type="component" value="Unassembled WGS sequence"/>
</dbReference>